<keyword evidence="3" id="KW-1185">Reference proteome</keyword>
<evidence type="ECO:0000313" key="3">
    <source>
        <dbReference type="Proteomes" id="UP001596442"/>
    </source>
</evidence>
<evidence type="ECO:0000256" key="1">
    <source>
        <dbReference type="SAM" id="Phobius"/>
    </source>
</evidence>
<accession>A0ABD5S8I3</accession>
<sequence>MRASVRAFTTVFRRELATVARTPGYVVLGVGALAVFAGITVIGGGGATGVVPAVVDLLLPVEVIVPLIAAVLGYRALLADTVSGELAVIRTYPVGTTAYVLGVVLARAVALVALVGVPLALVGGYVWLTASPDTGIYATHPGVDSPALYVRFVAFVLVFGSAYLAIAAAISSLTSGRRSALALAALVVLGGVLGGDLAVLRSLSVEGAAATLSGAVASTPNGAFRGLVLEHVVSVAFAADSGFVDTGRALFALVGWTLGGLAVAIASIAYGRRIDATFERLRRRLPS</sequence>
<proteinExistence type="predicted"/>
<dbReference type="EMBL" id="JBHSWW010000008">
    <property type="protein sequence ID" value="MFC6752151.1"/>
    <property type="molecule type" value="Genomic_DNA"/>
</dbReference>
<name>A0ABD5S8I3_9EURY</name>
<comment type="caution">
    <text evidence="2">The sequence shown here is derived from an EMBL/GenBank/DDBJ whole genome shotgun (WGS) entry which is preliminary data.</text>
</comment>
<gene>
    <name evidence="2" type="ORF">ACFQEU_01505</name>
</gene>
<feature type="transmembrane region" description="Helical" evidence="1">
    <location>
        <begin position="98"/>
        <end position="128"/>
    </location>
</feature>
<evidence type="ECO:0000313" key="2">
    <source>
        <dbReference type="EMBL" id="MFC6752151.1"/>
    </source>
</evidence>
<dbReference type="Proteomes" id="UP001596442">
    <property type="component" value="Unassembled WGS sequence"/>
</dbReference>
<feature type="transmembrane region" description="Helical" evidence="1">
    <location>
        <begin position="23"/>
        <end position="45"/>
    </location>
</feature>
<organism evidence="2 3">
    <name type="scientific">Halorubrum tibetense</name>
    <dbReference type="NCBI Taxonomy" id="175631"/>
    <lineage>
        <taxon>Archaea</taxon>
        <taxon>Methanobacteriati</taxon>
        <taxon>Methanobacteriota</taxon>
        <taxon>Stenosarchaea group</taxon>
        <taxon>Halobacteria</taxon>
        <taxon>Halobacteriales</taxon>
        <taxon>Haloferacaceae</taxon>
        <taxon>Halorubrum</taxon>
    </lineage>
</organism>
<dbReference type="RefSeq" id="WP_379778519.1">
    <property type="nucleotide sequence ID" value="NZ_JBHSWW010000008.1"/>
</dbReference>
<keyword evidence="1" id="KW-0812">Transmembrane</keyword>
<protein>
    <submittedName>
        <fullName evidence="2">ABC transporter permease</fullName>
    </submittedName>
</protein>
<feature type="transmembrane region" description="Helical" evidence="1">
    <location>
        <begin position="249"/>
        <end position="270"/>
    </location>
</feature>
<dbReference type="AlphaFoldDB" id="A0ABD5S8I3"/>
<feature type="transmembrane region" description="Helical" evidence="1">
    <location>
        <begin position="148"/>
        <end position="168"/>
    </location>
</feature>
<reference evidence="2 3" key="1">
    <citation type="journal article" date="2019" name="Int. J. Syst. Evol. Microbiol.">
        <title>The Global Catalogue of Microorganisms (GCM) 10K type strain sequencing project: providing services to taxonomists for standard genome sequencing and annotation.</title>
        <authorList>
            <consortium name="The Broad Institute Genomics Platform"/>
            <consortium name="The Broad Institute Genome Sequencing Center for Infectious Disease"/>
            <person name="Wu L."/>
            <person name="Ma J."/>
        </authorList>
    </citation>
    <scope>NUCLEOTIDE SEQUENCE [LARGE SCALE GENOMIC DNA]</scope>
    <source>
        <strain evidence="2 3">CGMCC 1.3239</strain>
    </source>
</reference>
<keyword evidence="1" id="KW-1133">Transmembrane helix</keyword>
<feature type="transmembrane region" description="Helical" evidence="1">
    <location>
        <begin position="180"/>
        <end position="200"/>
    </location>
</feature>
<feature type="transmembrane region" description="Helical" evidence="1">
    <location>
        <begin position="57"/>
        <end position="77"/>
    </location>
</feature>
<keyword evidence="1" id="KW-0472">Membrane</keyword>